<dbReference type="CDD" id="cd03823">
    <property type="entry name" value="GT4_ExpE7-like"/>
    <property type="match status" value="1"/>
</dbReference>
<dbReference type="PANTHER" id="PTHR45947">
    <property type="entry name" value="SULFOQUINOVOSYL TRANSFERASE SQD2"/>
    <property type="match status" value="1"/>
</dbReference>
<feature type="domain" description="Glycosyltransferase subfamily 4-like N-terminal" evidence="1">
    <location>
        <begin position="27"/>
        <end position="211"/>
    </location>
</feature>
<accession>A0A2W5KQ90</accession>
<keyword evidence="2" id="KW-0808">Transferase</keyword>
<evidence type="ECO:0000313" key="2">
    <source>
        <dbReference type="EMBL" id="PZQ19211.1"/>
    </source>
</evidence>
<dbReference type="Gene3D" id="3.40.50.2000">
    <property type="entry name" value="Glycogen Phosphorylase B"/>
    <property type="match status" value="2"/>
</dbReference>
<dbReference type="Pfam" id="PF13692">
    <property type="entry name" value="Glyco_trans_1_4"/>
    <property type="match status" value="1"/>
</dbReference>
<reference evidence="2 3" key="1">
    <citation type="submission" date="2017-08" db="EMBL/GenBank/DDBJ databases">
        <title>Infants hospitalized years apart are colonized by the same room-sourced microbial strains.</title>
        <authorList>
            <person name="Brooks B."/>
            <person name="Olm M.R."/>
            <person name="Firek B.A."/>
            <person name="Baker R."/>
            <person name="Thomas B.C."/>
            <person name="Morowitz M.J."/>
            <person name="Banfield J.F."/>
        </authorList>
    </citation>
    <scope>NUCLEOTIDE SEQUENCE [LARGE SCALE GENOMIC DNA]</scope>
    <source>
        <strain evidence="2">S2_005_003_R2_43</strain>
    </source>
</reference>
<dbReference type="InterPro" id="IPR050194">
    <property type="entry name" value="Glycosyltransferase_grp1"/>
</dbReference>
<dbReference type="PANTHER" id="PTHR45947:SF13">
    <property type="entry name" value="TRANSFERASE"/>
    <property type="match status" value="1"/>
</dbReference>
<name>A0A2W5KQ90_ANCNO</name>
<dbReference type="AlphaFoldDB" id="A0A2W5KQ90"/>
<dbReference type="SUPFAM" id="SSF53756">
    <property type="entry name" value="UDP-Glycosyltransferase/glycogen phosphorylase"/>
    <property type="match status" value="1"/>
</dbReference>
<dbReference type="Proteomes" id="UP000249577">
    <property type="component" value="Unassembled WGS sequence"/>
</dbReference>
<evidence type="ECO:0000313" key="3">
    <source>
        <dbReference type="Proteomes" id="UP000249577"/>
    </source>
</evidence>
<gene>
    <name evidence="2" type="ORF">DI565_02200</name>
</gene>
<proteinExistence type="predicted"/>
<protein>
    <submittedName>
        <fullName evidence="2">Group 1 glycosyl transferase</fullName>
    </submittedName>
</protein>
<dbReference type="GO" id="GO:0016757">
    <property type="term" value="F:glycosyltransferase activity"/>
    <property type="evidence" value="ECO:0007669"/>
    <property type="project" value="TreeGrafter"/>
</dbReference>
<dbReference type="EMBL" id="QFPN01000001">
    <property type="protein sequence ID" value="PZQ19211.1"/>
    <property type="molecule type" value="Genomic_DNA"/>
</dbReference>
<comment type="caution">
    <text evidence="2">The sequence shown here is derived from an EMBL/GenBank/DDBJ whole genome shotgun (WGS) entry which is preliminary data.</text>
</comment>
<organism evidence="2 3">
    <name type="scientific">Ancylobacter novellus</name>
    <name type="common">Thiobacillus novellus</name>
    <dbReference type="NCBI Taxonomy" id="921"/>
    <lineage>
        <taxon>Bacteria</taxon>
        <taxon>Pseudomonadati</taxon>
        <taxon>Pseudomonadota</taxon>
        <taxon>Alphaproteobacteria</taxon>
        <taxon>Hyphomicrobiales</taxon>
        <taxon>Xanthobacteraceae</taxon>
        <taxon>Ancylobacter</taxon>
    </lineage>
</organism>
<sequence>MSEPATIRDGGSRILMACAAFPPFIDGGGPISAMMVAKLLIAAGHEVLVVNVSGEDKREIFDGVPVRRLKSLNVDWNYRLPRPAWKKALWHALENFNPRAFVVMRREIRRFRPDVVLTDSIENVNVATWAAAKSCGIPTVHILRSAFLLCWKASMRKGGDNCGRACGSCQATSYGKKLSSRFVDAVVGETNFIVGRHLEHGYFPNASAHVVAGAVPPVQGASARPAPDGRPVRFGFIGVHDPVKGLDTLAAAARRLEGEAGIEFVIAGSGPEDYARRLRAAFPDKTRFLGWTKPEDFFPQIDVLVTPSLFREPFGRVVIEAFANGVPVIGARSGGIPESIEPGVSGGIFEPGDDAGLAAAISALAADPDEIARLSAGALAAAERYRPEAIAARFDAVFASLRATPGAARRFGEAEARA</sequence>
<evidence type="ECO:0000259" key="1">
    <source>
        <dbReference type="Pfam" id="PF13579"/>
    </source>
</evidence>
<dbReference type="Pfam" id="PF13579">
    <property type="entry name" value="Glyco_trans_4_4"/>
    <property type="match status" value="1"/>
</dbReference>
<dbReference type="InterPro" id="IPR028098">
    <property type="entry name" value="Glyco_trans_4-like_N"/>
</dbReference>